<sequence length="91" mass="10940">MADEKPLHFQQSIGILKGLEMLREKEEDYGRLKQHVREVLLSLHHHDLTTKQRRNARMPNEKPPHFQWNIRTPQGHVEGFQRSLRHELLVF</sequence>
<accession>A0A2P5E2F4</accession>
<dbReference type="Proteomes" id="UP000237105">
    <property type="component" value="Unassembled WGS sequence"/>
</dbReference>
<reference evidence="3" key="1">
    <citation type="submission" date="2016-06" db="EMBL/GenBank/DDBJ databases">
        <title>Parallel loss of symbiosis genes in relatives of nitrogen-fixing non-legume Parasponia.</title>
        <authorList>
            <person name="Van Velzen R."/>
            <person name="Holmer R."/>
            <person name="Bu F."/>
            <person name="Rutten L."/>
            <person name="Van Zeijl A."/>
            <person name="Liu W."/>
            <person name="Santuari L."/>
            <person name="Cao Q."/>
            <person name="Sharma T."/>
            <person name="Shen D."/>
            <person name="Roswanjaya Y."/>
            <person name="Wardhani T."/>
            <person name="Kalhor M.S."/>
            <person name="Jansen J."/>
            <person name="Van den Hoogen J."/>
            <person name="Gungor B."/>
            <person name="Hartog M."/>
            <person name="Hontelez J."/>
            <person name="Verver J."/>
            <person name="Yang W.-C."/>
            <person name="Schijlen E."/>
            <person name="Repin R."/>
            <person name="Schilthuizen M."/>
            <person name="Schranz E."/>
            <person name="Heidstra R."/>
            <person name="Miyata K."/>
            <person name="Fedorova E."/>
            <person name="Kohlen W."/>
            <person name="Bisseling T."/>
            <person name="Smit S."/>
            <person name="Geurts R."/>
        </authorList>
    </citation>
    <scope>NUCLEOTIDE SEQUENCE [LARGE SCALE GENOMIC DNA]</scope>
    <source>
        <strain evidence="3">cv. WU1-14</strain>
    </source>
</reference>
<proteinExistence type="predicted"/>
<organism evidence="2 3">
    <name type="scientific">Parasponia andersonii</name>
    <name type="common">Sponia andersonii</name>
    <dbReference type="NCBI Taxonomy" id="3476"/>
    <lineage>
        <taxon>Eukaryota</taxon>
        <taxon>Viridiplantae</taxon>
        <taxon>Streptophyta</taxon>
        <taxon>Embryophyta</taxon>
        <taxon>Tracheophyta</taxon>
        <taxon>Spermatophyta</taxon>
        <taxon>Magnoliopsida</taxon>
        <taxon>eudicotyledons</taxon>
        <taxon>Gunneridae</taxon>
        <taxon>Pentapetalae</taxon>
        <taxon>rosids</taxon>
        <taxon>fabids</taxon>
        <taxon>Rosales</taxon>
        <taxon>Cannabaceae</taxon>
        <taxon>Parasponia</taxon>
    </lineage>
</organism>
<evidence type="ECO:0000256" key="1">
    <source>
        <dbReference type="SAM" id="MobiDB-lite"/>
    </source>
</evidence>
<evidence type="ECO:0000313" key="3">
    <source>
        <dbReference type="Proteomes" id="UP000237105"/>
    </source>
</evidence>
<comment type="caution">
    <text evidence="2">The sequence shown here is derived from an EMBL/GenBank/DDBJ whole genome shotgun (WGS) entry which is preliminary data.</text>
</comment>
<dbReference type="AlphaFoldDB" id="A0A2P5E2F4"/>
<gene>
    <name evidence="2" type="ORF">PanWU01x14_009520</name>
</gene>
<keyword evidence="3" id="KW-1185">Reference proteome</keyword>
<protein>
    <submittedName>
        <fullName evidence="2">Uncharacterized protein</fullName>
    </submittedName>
</protein>
<feature type="region of interest" description="Disordered" evidence="1">
    <location>
        <begin position="48"/>
        <end position="70"/>
    </location>
</feature>
<dbReference type="EMBL" id="JXTB01000003">
    <property type="protein sequence ID" value="PON79720.1"/>
    <property type="molecule type" value="Genomic_DNA"/>
</dbReference>
<evidence type="ECO:0000313" key="2">
    <source>
        <dbReference type="EMBL" id="PON79720.1"/>
    </source>
</evidence>
<name>A0A2P5E2F4_PARAD</name>